<evidence type="ECO:0000259" key="6">
    <source>
        <dbReference type="PROSITE" id="PS50249"/>
    </source>
</evidence>
<proteinExistence type="predicted"/>
<dbReference type="PANTHER" id="PTHR30471:SF3">
    <property type="entry name" value="UPF0758 PROTEIN YEES-RELATED"/>
    <property type="match status" value="1"/>
</dbReference>
<evidence type="ECO:0000313" key="7">
    <source>
        <dbReference type="EMBL" id="RDC61373.1"/>
    </source>
</evidence>
<evidence type="ECO:0000256" key="2">
    <source>
        <dbReference type="ARBA" id="ARBA00022723"/>
    </source>
</evidence>
<keyword evidence="1" id="KW-0645">Protease</keyword>
<dbReference type="InterPro" id="IPR025657">
    <property type="entry name" value="RadC_JAB"/>
</dbReference>
<gene>
    <name evidence="7" type="ORF">HME9302_02595</name>
</gene>
<dbReference type="PROSITE" id="PS01302">
    <property type="entry name" value="UPF0758"/>
    <property type="match status" value="1"/>
</dbReference>
<keyword evidence="8" id="KW-1185">Reference proteome</keyword>
<reference evidence="7 8" key="1">
    <citation type="submission" date="2018-04" db="EMBL/GenBank/DDBJ databases">
        <title>Altererythrobacter sp. HME9302 genome sequencing and assembly.</title>
        <authorList>
            <person name="Kang H."/>
            <person name="Kim H."/>
            <person name="Joh K."/>
        </authorList>
    </citation>
    <scope>NUCLEOTIDE SEQUENCE [LARGE SCALE GENOMIC DNA]</scope>
    <source>
        <strain evidence="7 8">HME9302</strain>
    </source>
</reference>
<accession>A0A369Q903</accession>
<dbReference type="PANTHER" id="PTHR30471">
    <property type="entry name" value="DNA REPAIR PROTEIN RADC"/>
    <property type="match status" value="1"/>
</dbReference>
<dbReference type="PROSITE" id="PS50249">
    <property type="entry name" value="MPN"/>
    <property type="match status" value="1"/>
</dbReference>
<keyword evidence="3" id="KW-0378">Hydrolase</keyword>
<evidence type="ECO:0000256" key="4">
    <source>
        <dbReference type="ARBA" id="ARBA00022833"/>
    </source>
</evidence>
<name>A0A369Q903_9SPHN</name>
<comment type="caution">
    <text evidence="7">The sequence shown here is derived from an EMBL/GenBank/DDBJ whole genome shotgun (WGS) entry which is preliminary data.</text>
</comment>
<dbReference type="Proteomes" id="UP000253727">
    <property type="component" value="Unassembled WGS sequence"/>
</dbReference>
<keyword evidence="5" id="KW-0482">Metalloprotease</keyword>
<dbReference type="AlphaFoldDB" id="A0A369Q903"/>
<protein>
    <submittedName>
        <fullName evidence="7">UPF0758 protein</fullName>
    </submittedName>
</protein>
<dbReference type="Pfam" id="PF04002">
    <property type="entry name" value="RadC"/>
    <property type="match status" value="1"/>
</dbReference>
<dbReference type="InterPro" id="IPR037518">
    <property type="entry name" value="MPN"/>
</dbReference>
<organism evidence="7 8">
    <name type="scientific">Alteripontixanthobacter maritimus</name>
    <dbReference type="NCBI Taxonomy" id="2161824"/>
    <lineage>
        <taxon>Bacteria</taxon>
        <taxon>Pseudomonadati</taxon>
        <taxon>Pseudomonadota</taxon>
        <taxon>Alphaproteobacteria</taxon>
        <taxon>Sphingomonadales</taxon>
        <taxon>Erythrobacteraceae</taxon>
        <taxon>Alteripontixanthobacter</taxon>
    </lineage>
</organism>
<sequence length="193" mass="21016">MASLLRPLIAARADAVAARLIEQFGRISCVMSASEERLASALPDDIEAAAAIVAARHLCEITSREELVGEAVTPDDPRLISHLAKALAGGRERFHIVYLDAGGRYLHDEQLAKGTRSAIDIGLKDLLRRVIDLDAASVILAHNHPSGDCRPSEQDRATTEDIVTLAGRFEIVVKDHLIFAGRCVYSMRRGEQL</sequence>
<dbReference type="Gene3D" id="3.40.140.10">
    <property type="entry name" value="Cytidine Deaminase, domain 2"/>
    <property type="match status" value="1"/>
</dbReference>
<dbReference type="InterPro" id="IPR001405">
    <property type="entry name" value="UPF0758"/>
</dbReference>
<evidence type="ECO:0000256" key="3">
    <source>
        <dbReference type="ARBA" id="ARBA00022801"/>
    </source>
</evidence>
<dbReference type="SUPFAM" id="SSF102712">
    <property type="entry name" value="JAB1/MPN domain"/>
    <property type="match status" value="1"/>
</dbReference>
<dbReference type="EMBL" id="QBKA01000002">
    <property type="protein sequence ID" value="RDC61373.1"/>
    <property type="molecule type" value="Genomic_DNA"/>
</dbReference>
<dbReference type="RefSeq" id="WP_181815779.1">
    <property type="nucleotide sequence ID" value="NZ_QBKA01000002.1"/>
</dbReference>
<keyword evidence="4" id="KW-0862">Zinc</keyword>
<dbReference type="InterPro" id="IPR020891">
    <property type="entry name" value="UPF0758_CS"/>
</dbReference>
<evidence type="ECO:0000256" key="1">
    <source>
        <dbReference type="ARBA" id="ARBA00022670"/>
    </source>
</evidence>
<feature type="domain" description="MPN" evidence="6">
    <location>
        <begin position="70"/>
        <end position="193"/>
    </location>
</feature>
<keyword evidence="2" id="KW-0479">Metal-binding</keyword>
<evidence type="ECO:0000256" key="5">
    <source>
        <dbReference type="ARBA" id="ARBA00023049"/>
    </source>
</evidence>
<dbReference type="GO" id="GO:0008237">
    <property type="term" value="F:metallopeptidase activity"/>
    <property type="evidence" value="ECO:0007669"/>
    <property type="project" value="UniProtKB-KW"/>
</dbReference>
<dbReference type="GO" id="GO:0006508">
    <property type="term" value="P:proteolysis"/>
    <property type="evidence" value="ECO:0007669"/>
    <property type="project" value="UniProtKB-KW"/>
</dbReference>
<evidence type="ECO:0000313" key="8">
    <source>
        <dbReference type="Proteomes" id="UP000253727"/>
    </source>
</evidence>
<dbReference type="GO" id="GO:0046872">
    <property type="term" value="F:metal ion binding"/>
    <property type="evidence" value="ECO:0007669"/>
    <property type="project" value="UniProtKB-KW"/>
</dbReference>